<evidence type="ECO:0000256" key="2">
    <source>
        <dbReference type="ARBA" id="ARBA00022692"/>
    </source>
</evidence>
<evidence type="ECO:0000256" key="1">
    <source>
        <dbReference type="ARBA" id="ARBA00004370"/>
    </source>
</evidence>
<evidence type="ECO:0000313" key="5">
    <source>
        <dbReference type="Ensembl" id="ENSPSIP00000020277.1"/>
    </source>
</evidence>
<reference evidence="6" key="1">
    <citation type="submission" date="2011-10" db="EMBL/GenBank/DDBJ databases">
        <authorList>
            <consortium name="Soft-shell Turtle Genome Consortium"/>
        </authorList>
    </citation>
    <scope>NUCLEOTIDE SEQUENCE [LARGE SCALE GENOMIC DNA]</scope>
    <source>
        <strain evidence="6">Daiwa-1</strain>
    </source>
</reference>
<dbReference type="Proteomes" id="UP000007267">
    <property type="component" value="Unassembled WGS sequence"/>
</dbReference>
<comment type="subcellular location">
    <subcellularLocation>
        <location evidence="1">Membrane</location>
    </subcellularLocation>
</comment>
<dbReference type="Ensembl" id="ENSPSIT00000020372.1">
    <property type="protein sequence ID" value="ENSPSIP00000020277.1"/>
    <property type="gene ID" value="ENSPSIG00000017961.1"/>
</dbReference>
<dbReference type="InterPro" id="IPR013783">
    <property type="entry name" value="Ig-like_fold"/>
</dbReference>
<dbReference type="eggNOG" id="ENOG502S7MA">
    <property type="taxonomic scope" value="Eukaryota"/>
</dbReference>
<accession>K7GJ16</accession>
<dbReference type="OMA" id="ITISCKY"/>
<keyword evidence="2" id="KW-0812">Transmembrane</keyword>
<dbReference type="GO" id="GO:0004888">
    <property type="term" value="F:transmembrane signaling receptor activity"/>
    <property type="evidence" value="ECO:0007669"/>
    <property type="project" value="TreeGrafter"/>
</dbReference>
<protein>
    <recommendedName>
        <fullName evidence="4">Immunoglobulin domain-containing protein</fullName>
    </recommendedName>
</protein>
<dbReference type="GO" id="GO:0005886">
    <property type="term" value="C:plasma membrane"/>
    <property type="evidence" value="ECO:0007669"/>
    <property type="project" value="TreeGrafter"/>
</dbReference>
<proteinExistence type="predicted"/>
<dbReference type="CDD" id="cd05716">
    <property type="entry name" value="IgV_pIgR_like"/>
    <property type="match status" value="1"/>
</dbReference>
<evidence type="ECO:0000259" key="4">
    <source>
        <dbReference type="SMART" id="SM00409"/>
    </source>
</evidence>
<dbReference type="AlphaFoldDB" id="K7GJ16"/>
<feature type="domain" description="Immunoglobulin" evidence="4">
    <location>
        <begin position="4"/>
        <end position="104"/>
    </location>
</feature>
<dbReference type="InterPro" id="IPR003599">
    <property type="entry name" value="Ig_sub"/>
</dbReference>
<dbReference type="SUPFAM" id="SSF48726">
    <property type="entry name" value="Immunoglobulin"/>
    <property type="match status" value="1"/>
</dbReference>
<reference evidence="6" key="2">
    <citation type="journal article" date="2013" name="Nat. Genet.">
        <title>The draft genomes of soft-shell turtle and green sea turtle yield insights into the development and evolution of the turtle-specific body plan.</title>
        <authorList>
            <person name="Wang Z."/>
            <person name="Pascual-Anaya J."/>
            <person name="Zadissa A."/>
            <person name="Li W."/>
            <person name="Niimura Y."/>
            <person name="Huang Z."/>
            <person name="Li C."/>
            <person name="White S."/>
            <person name="Xiong Z."/>
            <person name="Fang D."/>
            <person name="Wang B."/>
            <person name="Ming Y."/>
            <person name="Chen Y."/>
            <person name="Zheng Y."/>
            <person name="Kuraku S."/>
            <person name="Pignatelli M."/>
            <person name="Herrero J."/>
            <person name="Beal K."/>
            <person name="Nozawa M."/>
            <person name="Li Q."/>
            <person name="Wang J."/>
            <person name="Zhang H."/>
            <person name="Yu L."/>
            <person name="Shigenobu S."/>
            <person name="Wang J."/>
            <person name="Liu J."/>
            <person name="Flicek P."/>
            <person name="Searle S."/>
            <person name="Wang J."/>
            <person name="Kuratani S."/>
            <person name="Yin Y."/>
            <person name="Aken B."/>
            <person name="Zhang G."/>
            <person name="Irie N."/>
        </authorList>
    </citation>
    <scope>NUCLEOTIDE SEQUENCE [LARGE SCALE GENOMIC DNA]</scope>
    <source>
        <strain evidence="6">Daiwa-1</strain>
    </source>
</reference>
<organism evidence="5 6">
    <name type="scientific">Pelodiscus sinensis</name>
    <name type="common">Chinese softshell turtle</name>
    <name type="synonym">Trionyx sinensis</name>
    <dbReference type="NCBI Taxonomy" id="13735"/>
    <lineage>
        <taxon>Eukaryota</taxon>
        <taxon>Metazoa</taxon>
        <taxon>Chordata</taxon>
        <taxon>Craniata</taxon>
        <taxon>Vertebrata</taxon>
        <taxon>Euteleostomi</taxon>
        <taxon>Archelosauria</taxon>
        <taxon>Testudinata</taxon>
        <taxon>Testudines</taxon>
        <taxon>Cryptodira</taxon>
        <taxon>Trionychia</taxon>
        <taxon>Trionychidae</taxon>
        <taxon>Pelodiscus</taxon>
    </lineage>
</organism>
<dbReference type="PANTHER" id="PTHR11860">
    <property type="entry name" value="POLYMERIC-IMMUNOGLOBULIN RECEPTOR"/>
    <property type="match status" value="1"/>
</dbReference>
<reference evidence="5" key="4">
    <citation type="submission" date="2025-09" db="UniProtKB">
        <authorList>
            <consortium name="Ensembl"/>
        </authorList>
    </citation>
    <scope>IDENTIFICATION</scope>
</reference>
<keyword evidence="6" id="KW-1185">Reference proteome</keyword>
<dbReference type="InterPro" id="IPR013106">
    <property type="entry name" value="Ig_V-set"/>
</dbReference>
<evidence type="ECO:0000256" key="3">
    <source>
        <dbReference type="ARBA" id="ARBA00023136"/>
    </source>
</evidence>
<sequence>MMGPPEARGPLGEDLTVQCWYGKGYENYIKYWCRGTTWTSCHIVVKTGSEATVKSDRVSIRDIHTFCMFVVTMRNLTVEDSGTYWCGIERPAMDLMFSVKVNVLPGNQTSLLQWT</sequence>
<dbReference type="Gene3D" id="2.60.40.10">
    <property type="entry name" value="Immunoglobulins"/>
    <property type="match status" value="1"/>
</dbReference>
<dbReference type="SMART" id="SM00409">
    <property type="entry name" value="IG"/>
    <property type="match status" value="1"/>
</dbReference>
<reference evidence="5" key="3">
    <citation type="submission" date="2025-08" db="UniProtKB">
        <authorList>
            <consortium name="Ensembl"/>
        </authorList>
    </citation>
    <scope>IDENTIFICATION</scope>
</reference>
<dbReference type="InterPro" id="IPR036179">
    <property type="entry name" value="Ig-like_dom_sf"/>
</dbReference>
<dbReference type="InterPro" id="IPR050671">
    <property type="entry name" value="CD300_family_receptors"/>
</dbReference>
<dbReference type="EMBL" id="AGCU01100351">
    <property type="status" value="NOT_ANNOTATED_CDS"/>
    <property type="molecule type" value="Genomic_DNA"/>
</dbReference>
<keyword evidence="3" id="KW-0472">Membrane</keyword>
<dbReference type="Pfam" id="PF07686">
    <property type="entry name" value="V-set"/>
    <property type="match status" value="1"/>
</dbReference>
<dbReference type="GeneTree" id="ENSGT00940000154332"/>
<dbReference type="PANTHER" id="PTHR11860:SF87">
    <property type="entry name" value="CMRF35-LIKE MOLECULE 8"/>
    <property type="match status" value="1"/>
</dbReference>
<dbReference type="HOGENOM" id="CLU_051023_4_2_1"/>
<evidence type="ECO:0000313" key="6">
    <source>
        <dbReference type="Proteomes" id="UP000007267"/>
    </source>
</evidence>
<name>K7GJ16_PELSI</name>